<evidence type="ECO:0000256" key="2">
    <source>
        <dbReference type="ARBA" id="ARBA00008034"/>
    </source>
</evidence>
<comment type="caution">
    <text evidence="7">The sequence shown here is derived from an EMBL/GenBank/DDBJ whole genome shotgun (WGS) entry which is preliminary data.</text>
</comment>
<evidence type="ECO:0000313" key="7">
    <source>
        <dbReference type="EMBL" id="MFC6893840.1"/>
    </source>
</evidence>
<feature type="transmembrane region" description="Helical" evidence="6">
    <location>
        <begin position="284"/>
        <end position="304"/>
    </location>
</feature>
<dbReference type="Pfam" id="PF00950">
    <property type="entry name" value="ABC-3"/>
    <property type="match status" value="1"/>
</dbReference>
<dbReference type="Gene3D" id="1.10.3470.10">
    <property type="entry name" value="ABC transporter involved in vitamin B12 uptake, BtuC"/>
    <property type="match status" value="1"/>
</dbReference>
<comment type="similarity">
    <text evidence="2">Belongs to the ABC-3 integral membrane protein family.</text>
</comment>
<dbReference type="Proteomes" id="UP001596296">
    <property type="component" value="Unassembled WGS sequence"/>
</dbReference>
<dbReference type="EMBL" id="JBHSXL010000014">
    <property type="protein sequence ID" value="MFC6893840.1"/>
    <property type="molecule type" value="Genomic_DNA"/>
</dbReference>
<dbReference type="PANTHER" id="PTHR30477:SF0">
    <property type="entry name" value="METAL TRANSPORT SYSTEM MEMBRANE PROTEIN TM_0125-RELATED"/>
    <property type="match status" value="1"/>
</dbReference>
<feature type="transmembrane region" description="Helical" evidence="6">
    <location>
        <begin position="156"/>
        <end position="180"/>
    </location>
</feature>
<dbReference type="InterPro" id="IPR001626">
    <property type="entry name" value="ABC_TroCD"/>
</dbReference>
<evidence type="ECO:0000256" key="3">
    <source>
        <dbReference type="ARBA" id="ARBA00022692"/>
    </source>
</evidence>
<evidence type="ECO:0000313" key="8">
    <source>
        <dbReference type="Proteomes" id="UP001596296"/>
    </source>
</evidence>
<protein>
    <submittedName>
        <fullName evidence="7">Metal ABC transporter permease</fullName>
    </submittedName>
</protein>
<feature type="transmembrane region" description="Helical" evidence="6">
    <location>
        <begin position="310"/>
        <end position="327"/>
    </location>
</feature>
<comment type="subcellular location">
    <subcellularLocation>
        <location evidence="1">Membrane</location>
        <topology evidence="1">Multi-pass membrane protein</topology>
    </subcellularLocation>
</comment>
<sequence length="341" mass="35228">MRHDTTRFRLLRGLIAVVAVLIAFLLAFMVSDALGTLGLSGGGFAAFVVLAGRAFGAVTGLELFAFRFVWYSLVTGALIGVVGPLVGMYIVHREMALIGETLAHTAFAGVAVGLLVASATDWSAPLLLSALVAAVLGALAVEWLAEHAAAYGDVPIAIMLTGSFALGTIVISWGGGFSGLNIDSFLFGNISFVPVGGAWLMVAISAFVIATVASRYKQLLYVTFDEQAARVARLDVSAYNTLIIVLTALVVVGSMQVLGVILVAAMLVVPTAAASQVASSFREALYLAVVIGEISVITGLLVGYATGLPAGGTIVLIAIAWYVLAVLTEERGFPSSGATSR</sequence>
<organism evidence="7 8">
    <name type="scientific">Halopenitus salinus</name>
    <dbReference type="NCBI Taxonomy" id="1198295"/>
    <lineage>
        <taxon>Archaea</taxon>
        <taxon>Methanobacteriati</taxon>
        <taxon>Methanobacteriota</taxon>
        <taxon>Stenosarchaea group</taxon>
        <taxon>Halobacteria</taxon>
        <taxon>Halobacteriales</taxon>
        <taxon>Haloferacaceae</taxon>
        <taxon>Halopenitus</taxon>
    </lineage>
</organism>
<keyword evidence="5 6" id="KW-0472">Membrane</keyword>
<evidence type="ECO:0000256" key="5">
    <source>
        <dbReference type="ARBA" id="ARBA00023136"/>
    </source>
</evidence>
<evidence type="ECO:0000256" key="1">
    <source>
        <dbReference type="ARBA" id="ARBA00004141"/>
    </source>
</evidence>
<dbReference type="RefSeq" id="WP_379746373.1">
    <property type="nucleotide sequence ID" value="NZ_JBHSVN010000001.1"/>
</dbReference>
<reference evidence="7 8" key="1">
    <citation type="journal article" date="2019" name="Int. J. Syst. Evol. Microbiol.">
        <title>The Global Catalogue of Microorganisms (GCM) 10K type strain sequencing project: providing services to taxonomists for standard genome sequencing and annotation.</title>
        <authorList>
            <consortium name="The Broad Institute Genomics Platform"/>
            <consortium name="The Broad Institute Genome Sequencing Center for Infectious Disease"/>
            <person name="Wu L."/>
            <person name="Ma J."/>
        </authorList>
    </citation>
    <scope>NUCLEOTIDE SEQUENCE [LARGE SCALE GENOMIC DNA]</scope>
    <source>
        <strain evidence="7 8">SKJ47</strain>
    </source>
</reference>
<name>A0ABD5UWE2_9EURY</name>
<feature type="transmembrane region" description="Helical" evidence="6">
    <location>
        <begin position="97"/>
        <end position="117"/>
    </location>
</feature>
<dbReference type="InterPro" id="IPR037294">
    <property type="entry name" value="ABC_BtuC-like"/>
</dbReference>
<feature type="transmembrane region" description="Helical" evidence="6">
    <location>
        <begin position="242"/>
        <end position="272"/>
    </location>
</feature>
<feature type="transmembrane region" description="Helical" evidence="6">
    <location>
        <begin position="37"/>
        <end position="56"/>
    </location>
</feature>
<feature type="transmembrane region" description="Helical" evidence="6">
    <location>
        <begin position="12"/>
        <end position="31"/>
    </location>
</feature>
<proteinExistence type="inferred from homology"/>
<evidence type="ECO:0000256" key="6">
    <source>
        <dbReference type="SAM" id="Phobius"/>
    </source>
</evidence>
<accession>A0ABD5UWE2</accession>
<dbReference type="AlphaFoldDB" id="A0ABD5UWE2"/>
<evidence type="ECO:0000256" key="4">
    <source>
        <dbReference type="ARBA" id="ARBA00022989"/>
    </source>
</evidence>
<dbReference type="PANTHER" id="PTHR30477">
    <property type="entry name" value="ABC-TRANSPORTER METAL-BINDING PROTEIN"/>
    <property type="match status" value="1"/>
</dbReference>
<keyword evidence="4 6" id="KW-1133">Transmembrane helix</keyword>
<feature type="transmembrane region" description="Helical" evidence="6">
    <location>
        <begin position="124"/>
        <end position="144"/>
    </location>
</feature>
<dbReference type="SUPFAM" id="SSF81345">
    <property type="entry name" value="ABC transporter involved in vitamin B12 uptake, BtuC"/>
    <property type="match status" value="1"/>
</dbReference>
<feature type="transmembrane region" description="Helical" evidence="6">
    <location>
        <begin position="68"/>
        <end position="91"/>
    </location>
</feature>
<dbReference type="GO" id="GO:0016020">
    <property type="term" value="C:membrane"/>
    <property type="evidence" value="ECO:0007669"/>
    <property type="project" value="UniProtKB-SubCell"/>
</dbReference>
<gene>
    <name evidence="7" type="ORF">ACFQE9_14685</name>
</gene>
<feature type="transmembrane region" description="Helical" evidence="6">
    <location>
        <begin position="192"/>
        <end position="213"/>
    </location>
</feature>
<keyword evidence="8" id="KW-1185">Reference proteome</keyword>
<keyword evidence="3 6" id="KW-0812">Transmembrane</keyword>